<dbReference type="Pfam" id="PF02809">
    <property type="entry name" value="UIM"/>
    <property type="match status" value="1"/>
</dbReference>
<proteinExistence type="predicted"/>
<dbReference type="PANTHER" id="PTHR23322">
    <property type="entry name" value="FAS-ASSOCIATED PROTEIN"/>
    <property type="match status" value="1"/>
</dbReference>
<gene>
    <name evidence="3" type="ORF">CYMTET_14593</name>
</gene>
<feature type="region of interest" description="Disordered" evidence="1">
    <location>
        <begin position="274"/>
        <end position="309"/>
    </location>
</feature>
<accession>A0AAE0LA75</accession>
<evidence type="ECO:0000313" key="3">
    <source>
        <dbReference type="EMBL" id="KAK3277399.1"/>
    </source>
</evidence>
<dbReference type="CDD" id="cd02958">
    <property type="entry name" value="UAS"/>
    <property type="match status" value="1"/>
</dbReference>
<feature type="compositionally biased region" description="Acidic residues" evidence="1">
    <location>
        <begin position="333"/>
        <end position="345"/>
    </location>
</feature>
<dbReference type="GO" id="GO:0043130">
    <property type="term" value="F:ubiquitin binding"/>
    <property type="evidence" value="ECO:0007669"/>
    <property type="project" value="TreeGrafter"/>
</dbReference>
<name>A0AAE0LA75_9CHLO</name>
<dbReference type="SMART" id="SM00726">
    <property type="entry name" value="UIM"/>
    <property type="match status" value="1"/>
</dbReference>
<organism evidence="3 4">
    <name type="scientific">Cymbomonas tetramitiformis</name>
    <dbReference type="NCBI Taxonomy" id="36881"/>
    <lineage>
        <taxon>Eukaryota</taxon>
        <taxon>Viridiplantae</taxon>
        <taxon>Chlorophyta</taxon>
        <taxon>Pyramimonadophyceae</taxon>
        <taxon>Pyramimonadales</taxon>
        <taxon>Pyramimonadaceae</taxon>
        <taxon>Cymbomonas</taxon>
    </lineage>
</organism>
<dbReference type="InterPro" id="IPR036249">
    <property type="entry name" value="Thioredoxin-like_sf"/>
</dbReference>
<dbReference type="AlphaFoldDB" id="A0AAE0LA75"/>
<dbReference type="Gene3D" id="3.10.20.90">
    <property type="entry name" value="Phosphatidylinositol 3-kinase Catalytic Subunit, Chain A, domain 1"/>
    <property type="match status" value="1"/>
</dbReference>
<dbReference type="SMART" id="SM00594">
    <property type="entry name" value="UAS"/>
    <property type="match status" value="1"/>
</dbReference>
<dbReference type="InterPro" id="IPR003903">
    <property type="entry name" value="UIM_dom"/>
</dbReference>
<feature type="compositionally biased region" description="Polar residues" evidence="1">
    <location>
        <begin position="49"/>
        <end position="69"/>
    </location>
</feature>
<dbReference type="PANTHER" id="PTHR23322:SF6">
    <property type="entry name" value="UBX DOMAIN-CONTAINING PROTEIN 7"/>
    <property type="match status" value="1"/>
</dbReference>
<keyword evidence="4" id="KW-1185">Reference proteome</keyword>
<dbReference type="InterPro" id="IPR009060">
    <property type="entry name" value="UBA-like_sf"/>
</dbReference>
<dbReference type="InterPro" id="IPR006577">
    <property type="entry name" value="UAS"/>
</dbReference>
<evidence type="ECO:0000259" key="2">
    <source>
        <dbReference type="PROSITE" id="PS50033"/>
    </source>
</evidence>
<dbReference type="Gene3D" id="3.40.30.10">
    <property type="entry name" value="Glutaredoxin"/>
    <property type="match status" value="1"/>
</dbReference>
<dbReference type="Proteomes" id="UP001190700">
    <property type="component" value="Unassembled WGS sequence"/>
</dbReference>
<protein>
    <recommendedName>
        <fullName evidence="2">UBX domain-containing protein</fullName>
    </recommendedName>
</protein>
<feature type="compositionally biased region" description="Polar residues" evidence="1">
    <location>
        <begin position="290"/>
        <end position="308"/>
    </location>
</feature>
<comment type="caution">
    <text evidence="3">The sequence shown here is derived from an EMBL/GenBank/DDBJ whole genome shotgun (WGS) entry which is preliminary data.</text>
</comment>
<reference evidence="3 4" key="1">
    <citation type="journal article" date="2015" name="Genome Biol. Evol.">
        <title>Comparative Genomics of a Bacterivorous Green Alga Reveals Evolutionary Causalities and Consequences of Phago-Mixotrophic Mode of Nutrition.</title>
        <authorList>
            <person name="Burns J.A."/>
            <person name="Paasch A."/>
            <person name="Narechania A."/>
            <person name="Kim E."/>
        </authorList>
    </citation>
    <scope>NUCLEOTIDE SEQUENCE [LARGE SCALE GENOMIC DNA]</scope>
    <source>
        <strain evidence="3 4">PLY_AMNH</strain>
    </source>
</reference>
<dbReference type="InterPro" id="IPR050730">
    <property type="entry name" value="UBX_domain-protein"/>
</dbReference>
<dbReference type="Pfam" id="PF00789">
    <property type="entry name" value="UBX"/>
    <property type="match status" value="1"/>
</dbReference>
<dbReference type="SUPFAM" id="SSF54236">
    <property type="entry name" value="Ubiquitin-like"/>
    <property type="match status" value="1"/>
</dbReference>
<dbReference type="InterPro" id="IPR029071">
    <property type="entry name" value="Ubiquitin-like_domsf"/>
</dbReference>
<dbReference type="CDD" id="cd14348">
    <property type="entry name" value="UBA_p47"/>
    <property type="match status" value="1"/>
</dbReference>
<evidence type="ECO:0000256" key="1">
    <source>
        <dbReference type="SAM" id="MobiDB-lite"/>
    </source>
</evidence>
<dbReference type="GO" id="GO:0005634">
    <property type="term" value="C:nucleus"/>
    <property type="evidence" value="ECO:0007669"/>
    <property type="project" value="TreeGrafter"/>
</dbReference>
<dbReference type="Pfam" id="PF14555">
    <property type="entry name" value="UBA_4"/>
    <property type="match status" value="1"/>
</dbReference>
<feature type="region of interest" description="Disordered" evidence="1">
    <location>
        <begin position="49"/>
        <end position="78"/>
    </location>
</feature>
<feature type="domain" description="UBX" evidence="2">
    <location>
        <begin position="371"/>
        <end position="422"/>
    </location>
</feature>
<dbReference type="GO" id="GO:0043161">
    <property type="term" value="P:proteasome-mediated ubiquitin-dependent protein catabolic process"/>
    <property type="evidence" value="ECO:0007669"/>
    <property type="project" value="TreeGrafter"/>
</dbReference>
<dbReference type="PROSITE" id="PS50330">
    <property type="entry name" value="UIM"/>
    <property type="match status" value="1"/>
</dbReference>
<sequence>MSDAEQDEKIGTLASITGAEASAARNVLEATGWDLEAAINLYYASQMVEQDGSSDSHTSQPAPTSSNPAPLQDPEYVRPPDAVRTESLYGDESYQAARYGFRSQQMQAAPQAVVDPFRDFSQESGSGFVPRTHTAAVDRGESAGGQQGLAGLFRPPKEILSTARTLEEAKSIAGKQGRWLIVNIQSTSEFSSHRLNRDTWSNDFVKDTISANFTFWQIDDHTEEGNKVKTFYRVFTTPITLVLDPITGASMKTWNGFIDPDRLMEDLMTYMDRGPLDGGALPPAKRHQSDGSISRSSSTAGVTGSAPQCTEDEELARALAMSMEDNGGSAPASDDEEGMDVQDDTDAEPAISAEERREAAAEALPEEPPAADPLACRVAVRFPHGARQQRRFLKTEVVEVLHHWCITIDDEAASGRPFQLATIGMPGQPSEPLTDPSVSLQAAGVVGGMLSFNWI</sequence>
<dbReference type="SUPFAM" id="SSF46934">
    <property type="entry name" value="UBA-like"/>
    <property type="match status" value="1"/>
</dbReference>
<evidence type="ECO:0000313" key="4">
    <source>
        <dbReference type="Proteomes" id="UP001190700"/>
    </source>
</evidence>
<dbReference type="Gene3D" id="1.10.8.10">
    <property type="entry name" value="DNA helicase RuvA subunit, C-terminal domain"/>
    <property type="match status" value="1"/>
</dbReference>
<dbReference type="SUPFAM" id="SSF52833">
    <property type="entry name" value="Thioredoxin-like"/>
    <property type="match status" value="1"/>
</dbReference>
<dbReference type="InterPro" id="IPR001012">
    <property type="entry name" value="UBX_dom"/>
</dbReference>
<dbReference type="PROSITE" id="PS50033">
    <property type="entry name" value="UBX"/>
    <property type="match status" value="1"/>
</dbReference>
<dbReference type="EMBL" id="LGRX02006123">
    <property type="protein sequence ID" value="KAK3277399.1"/>
    <property type="molecule type" value="Genomic_DNA"/>
</dbReference>
<dbReference type="Pfam" id="PF13899">
    <property type="entry name" value="Thioredoxin_7"/>
    <property type="match status" value="1"/>
</dbReference>
<feature type="region of interest" description="Disordered" evidence="1">
    <location>
        <begin position="323"/>
        <end position="345"/>
    </location>
</feature>